<dbReference type="Gene3D" id="3.30.60.90">
    <property type="match status" value="1"/>
</dbReference>
<dbReference type="InterPro" id="IPR043145">
    <property type="entry name" value="Znf_ZZ_sf"/>
</dbReference>
<dbReference type="GO" id="GO:0008270">
    <property type="term" value="F:zinc ion binding"/>
    <property type="evidence" value="ECO:0007669"/>
    <property type="project" value="UniProtKB-KW"/>
</dbReference>
<keyword evidence="2 4" id="KW-0863">Zinc-finger</keyword>
<reference evidence="8" key="1">
    <citation type="submission" date="2018-09" db="EMBL/GenBank/DDBJ databases">
        <title>Common duck and Muscovy duck high density SNP chip.</title>
        <authorList>
            <person name="Vignal A."/>
            <person name="Thebault N."/>
            <person name="Warren W.C."/>
        </authorList>
    </citation>
    <scope>NUCLEOTIDE SEQUENCE [LARGE SCALE GENOMIC DNA]</scope>
</reference>
<evidence type="ECO:0000256" key="5">
    <source>
        <dbReference type="SAM" id="MobiDB-lite"/>
    </source>
</evidence>
<keyword evidence="1" id="KW-0479">Metal-binding</keyword>
<evidence type="ECO:0000256" key="3">
    <source>
        <dbReference type="ARBA" id="ARBA00022833"/>
    </source>
</evidence>
<dbReference type="GO" id="GO:0061630">
    <property type="term" value="F:ubiquitin protein ligase activity"/>
    <property type="evidence" value="ECO:0007669"/>
    <property type="project" value="InterPro"/>
</dbReference>
<feature type="domain" description="ZZ-type" evidence="7">
    <location>
        <begin position="266"/>
        <end position="317"/>
    </location>
</feature>
<dbReference type="PANTHER" id="PTHR21540:SF3">
    <property type="entry name" value="E3 UBIQUITIN-PROTEIN LIGASE ZSWIM2"/>
    <property type="match status" value="1"/>
</dbReference>
<dbReference type="PROSITE" id="PS50135">
    <property type="entry name" value="ZF_ZZ_2"/>
    <property type="match status" value="1"/>
</dbReference>
<accession>A0A8C3CXY0</accession>
<evidence type="ECO:0000256" key="4">
    <source>
        <dbReference type="PROSITE-ProRule" id="PRU00228"/>
    </source>
</evidence>
<protein>
    <submittedName>
        <fullName evidence="8">Zinc finger SWIM-type containing 2</fullName>
    </submittedName>
</protein>
<dbReference type="Pfam" id="PF00569">
    <property type="entry name" value="ZZ"/>
    <property type="match status" value="1"/>
</dbReference>
<dbReference type="SMART" id="SM00184">
    <property type="entry name" value="RING"/>
    <property type="match status" value="2"/>
</dbReference>
<keyword evidence="3" id="KW-0862">Zinc</keyword>
<evidence type="ECO:0000259" key="7">
    <source>
        <dbReference type="PROSITE" id="PS50135"/>
    </source>
</evidence>
<dbReference type="InterPro" id="IPR013083">
    <property type="entry name" value="Znf_RING/FYVE/PHD"/>
</dbReference>
<dbReference type="CDD" id="cd16494">
    <property type="entry name" value="RING-CH-C4HC3_ZSWM2"/>
    <property type="match status" value="1"/>
</dbReference>
<evidence type="ECO:0000256" key="2">
    <source>
        <dbReference type="ARBA" id="ARBA00022771"/>
    </source>
</evidence>
<dbReference type="Ensembl" id="ENSCMMT00000029538.1">
    <property type="protein sequence ID" value="ENSCMMP00000027044.1"/>
    <property type="gene ID" value="ENSCMMG00000016597.1"/>
</dbReference>
<proteinExistence type="predicted"/>
<sequence length="657" mass="74502">MAAEPPPEGRWRRLRPLWRRAAAMAGRRQEAGAALRRLQERALRGTMRVVRELGPAAFLLQEDGRRGPPLRVGGLGGVWGHTHGSVRVWGEAAMAAAGRCPCRCCSERRTRAAAAPPGRERGSASTSADACKSGLLEREIEEILERLHQKPTQNAKQTLLSQTPREENDRCIHQKEIDKEDVCPICQEELLKKMLPITYCRYSCGNNVHIKCMKIWADHQDETEKDSVVKCPLCREKFAPLKLILEEFRNSNQLVTATEKARLDMHLGIPCNNCRVYPIVGKCYKSTECADYHLCHECFIGFCHSPHVFLFRQKRNKKWRALEQLSELSARGRTYKSFNPANNSEEKLLYLQKTTCTPKNIVKSLPVILVSKHSNLLAPGIQCRLCLKSFHLGQYVRLLPCNHKFHRECIDCWLLHRKNTCPIDEYVIYNPLTWKDTPAKQENFPAGSHTSVKKLVKQGKPEMCVSGSQIYLKQGSSAYTSGCSESSFKKLSNNSVPETQKDLRSFSDLHLGNSDPNSSRTLCNFSRHSKDISLSSRKAAFSVKSSTIRKADIHNAFRSPHLTDCSKTRKVFPIRKDDCDNSTNEKYPRELNLKINLCATSHSSKKGSKDMGNTSHQQRLLTKRLPKDNHLNFKQTKTDLLLEGIPLHASSRFPCFK</sequence>
<name>A0A8C3CXY0_CAIMO</name>
<feature type="domain" description="RING-type" evidence="6">
    <location>
        <begin position="183"/>
        <end position="235"/>
    </location>
</feature>
<dbReference type="AlphaFoldDB" id="A0A8C3CXY0"/>
<reference evidence="8" key="3">
    <citation type="submission" date="2025-09" db="UniProtKB">
        <authorList>
            <consortium name="Ensembl"/>
        </authorList>
    </citation>
    <scope>IDENTIFICATION</scope>
</reference>
<keyword evidence="9" id="KW-1185">Reference proteome</keyword>
<dbReference type="CDD" id="cd16486">
    <property type="entry name" value="mRING-H2-C3H2C2D_ZSWM2"/>
    <property type="match status" value="1"/>
</dbReference>
<dbReference type="Gene3D" id="3.30.40.10">
    <property type="entry name" value="Zinc/RING finger domain, C3HC4 (zinc finger)"/>
    <property type="match status" value="2"/>
</dbReference>
<feature type="compositionally biased region" description="Polar residues" evidence="5">
    <location>
        <begin position="611"/>
        <end position="620"/>
    </location>
</feature>
<feature type="region of interest" description="Disordered" evidence="5">
    <location>
        <begin position="602"/>
        <end position="628"/>
    </location>
</feature>
<evidence type="ECO:0000259" key="6">
    <source>
        <dbReference type="PROSITE" id="PS50089"/>
    </source>
</evidence>
<dbReference type="Pfam" id="PF13639">
    <property type="entry name" value="zf-RING_2"/>
    <property type="match status" value="1"/>
</dbReference>
<dbReference type="PROSITE" id="PS50089">
    <property type="entry name" value="ZF_RING_2"/>
    <property type="match status" value="2"/>
</dbReference>
<evidence type="ECO:0000256" key="1">
    <source>
        <dbReference type="ARBA" id="ARBA00022723"/>
    </source>
</evidence>
<organism evidence="8 9">
    <name type="scientific">Cairina moschata</name>
    <name type="common">Muscovy duck</name>
    <dbReference type="NCBI Taxonomy" id="8855"/>
    <lineage>
        <taxon>Eukaryota</taxon>
        <taxon>Metazoa</taxon>
        <taxon>Chordata</taxon>
        <taxon>Craniata</taxon>
        <taxon>Vertebrata</taxon>
        <taxon>Euteleostomi</taxon>
        <taxon>Archelosauria</taxon>
        <taxon>Archosauria</taxon>
        <taxon>Dinosauria</taxon>
        <taxon>Saurischia</taxon>
        <taxon>Theropoda</taxon>
        <taxon>Coelurosauria</taxon>
        <taxon>Aves</taxon>
        <taxon>Neognathae</taxon>
        <taxon>Galloanserae</taxon>
        <taxon>Anseriformes</taxon>
        <taxon>Anatidae</taxon>
        <taxon>Anatinae</taxon>
        <taxon>Cairina</taxon>
    </lineage>
</organism>
<dbReference type="InterPro" id="IPR039903">
    <property type="entry name" value="Zswim2"/>
</dbReference>
<dbReference type="SUPFAM" id="SSF57850">
    <property type="entry name" value="RING/U-box"/>
    <property type="match status" value="3"/>
</dbReference>
<dbReference type="Proteomes" id="UP000694556">
    <property type="component" value="Chromosome 7"/>
</dbReference>
<reference evidence="8" key="2">
    <citation type="submission" date="2025-08" db="UniProtKB">
        <authorList>
            <consortium name="Ensembl"/>
        </authorList>
    </citation>
    <scope>IDENTIFICATION</scope>
</reference>
<dbReference type="PANTHER" id="PTHR21540">
    <property type="entry name" value="RING FINGER AND SWIM DOMAIN-CONTAINING PROTEIN 2"/>
    <property type="match status" value="1"/>
</dbReference>
<evidence type="ECO:0000313" key="8">
    <source>
        <dbReference type="Ensembl" id="ENSCMMP00000027044.1"/>
    </source>
</evidence>
<evidence type="ECO:0000313" key="9">
    <source>
        <dbReference type="Proteomes" id="UP000694556"/>
    </source>
</evidence>
<dbReference type="PROSITE" id="PS01357">
    <property type="entry name" value="ZF_ZZ_1"/>
    <property type="match status" value="1"/>
</dbReference>
<dbReference type="SMART" id="SM00291">
    <property type="entry name" value="ZnF_ZZ"/>
    <property type="match status" value="1"/>
</dbReference>
<dbReference type="InterPro" id="IPR001841">
    <property type="entry name" value="Znf_RING"/>
</dbReference>
<dbReference type="InterPro" id="IPR000433">
    <property type="entry name" value="Znf_ZZ"/>
</dbReference>
<feature type="domain" description="RING-type" evidence="6">
    <location>
        <begin position="383"/>
        <end position="425"/>
    </location>
</feature>